<organism evidence="1 2">
    <name type="scientific">Georhizobium profundi</name>
    <dbReference type="NCBI Taxonomy" id="2341112"/>
    <lineage>
        <taxon>Bacteria</taxon>
        <taxon>Pseudomonadati</taxon>
        <taxon>Pseudomonadota</taxon>
        <taxon>Alphaproteobacteria</taxon>
        <taxon>Hyphomicrobiales</taxon>
        <taxon>Rhizobiaceae</taxon>
        <taxon>Georhizobium</taxon>
    </lineage>
</organism>
<evidence type="ECO:0000313" key="1">
    <source>
        <dbReference type="EMBL" id="AZN73045.1"/>
    </source>
</evidence>
<dbReference type="Pfam" id="PF19879">
    <property type="entry name" value="DUF6352"/>
    <property type="match status" value="1"/>
</dbReference>
<dbReference type="KEGG" id="abaw:D5400_18685"/>
<accession>A0A3S9B7W7</accession>
<proteinExistence type="predicted"/>
<evidence type="ECO:0000313" key="2">
    <source>
        <dbReference type="Proteomes" id="UP000268192"/>
    </source>
</evidence>
<keyword evidence="2" id="KW-1185">Reference proteome</keyword>
<dbReference type="Proteomes" id="UP000268192">
    <property type="component" value="Chromosome"/>
</dbReference>
<sequence length="334" mass="37694">MREFWVSSGHHMVRRRDDGRLSVTDELLLTYLARPEIVPPEDACVVERALYQQLKASPRAAVDAATIASIADADARENWQFLIAYRDLLIREETIEGAYLAIVRERMPVPPLFLNQLVHLILRNALEGCSDPYVLRAAELMFRPQRASVREGALLLADQELVEEREREQHDKPLAAMFAGEPGSELDVLDEDNAWTYWSRSDAHSMALNFGGDPKSRTGLAVALTVFIHHLLGTKVTIEPLIDVKEVDFRWFVGLDQDATALGNRLWRGEEVPSDLTERLIGLFRLDFAEDEGEQRQSEGPVYLLMTMSPDKTVRLKPQNLVTGLPLAEDRPAA</sequence>
<dbReference type="EMBL" id="CP032509">
    <property type="protein sequence ID" value="AZN73045.1"/>
    <property type="molecule type" value="Genomic_DNA"/>
</dbReference>
<reference evidence="1 2" key="1">
    <citation type="submission" date="2018-09" db="EMBL/GenBank/DDBJ databases">
        <title>Marinorhizobium profundi gen. nov., sp. nov., isolated from a deep-sea sediment sample from the New Britain Trench and proposal of Marinorhizobiaceae fam. nov. in the order Rhizobiales of the class Alphaproteobacteria.</title>
        <authorList>
            <person name="Cao J."/>
        </authorList>
    </citation>
    <scope>NUCLEOTIDE SEQUENCE [LARGE SCALE GENOMIC DNA]</scope>
    <source>
        <strain evidence="1 2">WS11</strain>
    </source>
</reference>
<protein>
    <submittedName>
        <fullName evidence="1">Uncharacterized protein</fullName>
    </submittedName>
</protein>
<name>A0A3S9B7W7_9HYPH</name>
<dbReference type="AlphaFoldDB" id="A0A3S9B7W7"/>
<dbReference type="OrthoDB" id="7062302at2"/>
<gene>
    <name evidence="1" type="ORF">D5400_18685</name>
</gene>
<dbReference type="RefSeq" id="WP_126011558.1">
    <property type="nucleotide sequence ID" value="NZ_CP032509.1"/>
</dbReference>
<dbReference type="InterPro" id="IPR045932">
    <property type="entry name" value="DUF6352"/>
</dbReference>